<evidence type="ECO:0000313" key="1">
    <source>
        <dbReference type="EMBL" id="CUN42251.1"/>
    </source>
</evidence>
<proteinExistence type="predicted"/>
<dbReference type="RefSeq" id="WP_055052499.1">
    <property type="nucleotide sequence ID" value="NZ_CYZA01000001.1"/>
</dbReference>
<dbReference type="Pfam" id="PF05339">
    <property type="entry name" value="DUF739"/>
    <property type="match status" value="1"/>
</dbReference>
<dbReference type="EMBL" id="CYZA01000001">
    <property type="protein sequence ID" value="CUN42251.1"/>
    <property type="molecule type" value="Genomic_DNA"/>
</dbReference>
<dbReference type="AlphaFoldDB" id="A0A173WS05"/>
<accession>A0A173WS05</accession>
<organism evidence="1 2">
    <name type="scientific">Blautia obeum</name>
    <dbReference type="NCBI Taxonomy" id="40520"/>
    <lineage>
        <taxon>Bacteria</taxon>
        <taxon>Bacillati</taxon>
        <taxon>Bacillota</taxon>
        <taxon>Clostridia</taxon>
        <taxon>Lachnospirales</taxon>
        <taxon>Lachnospiraceae</taxon>
        <taxon>Blautia</taxon>
    </lineage>
</organism>
<name>A0A173WS05_9FIRM</name>
<evidence type="ECO:0000313" key="2">
    <source>
        <dbReference type="Proteomes" id="UP000095447"/>
    </source>
</evidence>
<evidence type="ECO:0008006" key="3">
    <source>
        <dbReference type="Google" id="ProtNLM"/>
    </source>
</evidence>
<sequence>MAFDYNKLRGRIVKIFNTQSNFASAMGWSERILSLKMNGMCSWKQIDICKAIQLLKLTIEDIPIVCTRVGHYSVLTG</sequence>
<protein>
    <recommendedName>
        <fullName evidence="3">DUF739 family protein</fullName>
    </recommendedName>
</protein>
<dbReference type="InterPro" id="IPR008003">
    <property type="entry name" value="DUF739"/>
</dbReference>
<dbReference type="Proteomes" id="UP000095447">
    <property type="component" value="Unassembled WGS sequence"/>
</dbReference>
<reference evidence="1 2" key="1">
    <citation type="submission" date="2015-09" db="EMBL/GenBank/DDBJ databases">
        <authorList>
            <consortium name="Pathogen Informatics"/>
        </authorList>
    </citation>
    <scope>NUCLEOTIDE SEQUENCE [LARGE SCALE GENOMIC DNA]</scope>
    <source>
        <strain evidence="1 2">2789STDY5608838</strain>
    </source>
</reference>
<gene>
    <name evidence="1" type="ORF">ERS852395_00283</name>
</gene>